<dbReference type="Proteomes" id="UP000193411">
    <property type="component" value="Unassembled WGS sequence"/>
</dbReference>
<proteinExistence type="predicted"/>
<feature type="compositionally biased region" description="Basic and acidic residues" evidence="1">
    <location>
        <begin position="46"/>
        <end position="59"/>
    </location>
</feature>
<organism evidence="2 3">
    <name type="scientific">Catenaria anguillulae PL171</name>
    <dbReference type="NCBI Taxonomy" id="765915"/>
    <lineage>
        <taxon>Eukaryota</taxon>
        <taxon>Fungi</taxon>
        <taxon>Fungi incertae sedis</taxon>
        <taxon>Blastocladiomycota</taxon>
        <taxon>Blastocladiomycetes</taxon>
        <taxon>Blastocladiales</taxon>
        <taxon>Catenariaceae</taxon>
        <taxon>Catenaria</taxon>
    </lineage>
</organism>
<keyword evidence="3" id="KW-1185">Reference proteome</keyword>
<evidence type="ECO:0000313" key="2">
    <source>
        <dbReference type="EMBL" id="ORZ29899.1"/>
    </source>
</evidence>
<accession>A0A1Y2H5T7</accession>
<dbReference type="EMBL" id="MCFL01000121">
    <property type="protein sequence ID" value="ORZ29899.1"/>
    <property type="molecule type" value="Genomic_DNA"/>
</dbReference>
<evidence type="ECO:0000313" key="3">
    <source>
        <dbReference type="Proteomes" id="UP000193411"/>
    </source>
</evidence>
<name>A0A1Y2H5T7_9FUNG</name>
<gene>
    <name evidence="2" type="ORF">BCR44DRAFT_41461</name>
</gene>
<dbReference type="AlphaFoldDB" id="A0A1Y2H5T7"/>
<feature type="compositionally biased region" description="Basic and acidic residues" evidence="1">
    <location>
        <begin position="16"/>
        <end position="38"/>
    </location>
</feature>
<sequence length="59" mass="6572">MYCGLQPTHKLQKGGSKKEETRTQLLQDEHHKQARGEGRQVAVRAASDHGDEAGKESEE</sequence>
<comment type="caution">
    <text evidence="2">The sequence shown here is derived from an EMBL/GenBank/DDBJ whole genome shotgun (WGS) entry which is preliminary data.</text>
</comment>
<feature type="region of interest" description="Disordered" evidence="1">
    <location>
        <begin position="1"/>
        <end position="59"/>
    </location>
</feature>
<reference evidence="2 3" key="1">
    <citation type="submission" date="2016-07" db="EMBL/GenBank/DDBJ databases">
        <title>Pervasive Adenine N6-methylation of Active Genes in Fungi.</title>
        <authorList>
            <consortium name="DOE Joint Genome Institute"/>
            <person name="Mondo S.J."/>
            <person name="Dannebaum R.O."/>
            <person name="Kuo R.C."/>
            <person name="Labutti K."/>
            <person name="Haridas S."/>
            <person name="Kuo A."/>
            <person name="Salamov A."/>
            <person name="Ahrendt S.R."/>
            <person name="Lipzen A."/>
            <person name="Sullivan W."/>
            <person name="Andreopoulos W.B."/>
            <person name="Clum A."/>
            <person name="Lindquist E."/>
            <person name="Daum C."/>
            <person name="Ramamoorthy G.K."/>
            <person name="Gryganskyi A."/>
            <person name="Culley D."/>
            <person name="Magnuson J.K."/>
            <person name="James T.Y."/>
            <person name="O'Malley M.A."/>
            <person name="Stajich J.E."/>
            <person name="Spatafora J.W."/>
            <person name="Visel A."/>
            <person name="Grigoriev I.V."/>
        </authorList>
    </citation>
    <scope>NUCLEOTIDE SEQUENCE [LARGE SCALE GENOMIC DNA]</scope>
    <source>
        <strain evidence="2 3">PL171</strain>
    </source>
</reference>
<protein>
    <submittedName>
        <fullName evidence="2">Uncharacterized protein</fullName>
    </submittedName>
</protein>
<evidence type="ECO:0000256" key="1">
    <source>
        <dbReference type="SAM" id="MobiDB-lite"/>
    </source>
</evidence>